<evidence type="ECO:0000256" key="6">
    <source>
        <dbReference type="SAM" id="Phobius"/>
    </source>
</evidence>
<feature type="transmembrane region" description="Helical" evidence="6">
    <location>
        <begin position="22"/>
        <end position="39"/>
    </location>
</feature>
<dbReference type="PANTHER" id="PTHR43791">
    <property type="entry name" value="PERMEASE-RELATED"/>
    <property type="match status" value="1"/>
</dbReference>
<feature type="transmembrane region" description="Helical" evidence="6">
    <location>
        <begin position="118"/>
        <end position="139"/>
    </location>
</feature>
<dbReference type="InterPro" id="IPR011701">
    <property type="entry name" value="MFS"/>
</dbReference>
<keyword evidence="3 6" id="KW-0812">Transmembrane</keyword>
<keyword evidence="5 6" id="KW-0472">Membrane</keyword>
<sequence>MAGPSHSIAADPGTRQRVIRKVAWRLMPFLGLLYFINYLDRTNIGFAAPHGMNDALGFDKAAFGLASGIFFIGYLLLEVPSNLILHKVGARRWIARIMVSWGIVASLMAFVPNAMSMYGLRFLLGIAEAGFFPGIILYLTFWFPKRERARAVALFMIAIPVSSVIGSPLSAWLISAGHGLLFGMEGWRFMFLVEGLPAILIGVLCWFYLTDKPQDATWLTPDERNWLQHEMDTEQLQTSQRYHYPLSKALTQPRILALAFVYFGIVYGLYAVGFFLPTIIAGFKQAFNTEYSILEQGFIVAIPYAFGAIAMYLWARHGDSTGERVWHVAIPAIVGGLAIPVALYMQSPFTTMIAVTICAMGICSALPTFWALPTRFLTGAAAAGGIALINSLGNLAGFVGPYVTGWLTDLTGNPKAGLWVVGAFMIAAGVIAVLLKAAPAPDDEQAVETDTLPA</sequence>
<feature type="transmembrane region" description="Helical" evidence="6">
    <location>
        <begin position="296"/>
        <end position="314"/>
    </location>
</feature>
<dbReference type="PANTHER" id="PTHR43791:SF36">
    <property type="entry name" value="TRANSPORTER, PUTATIVE (AFU_ORTHOLOGUE AFUA_6G08340)-RELATED"/>
    <property type="match status" value="1"/>
</dbReference>
<dbReference type="SUPFAM" id="SSF103473">
    <property type="entry name" value="MFS general substrate transporter"/>
    <property type="match status" value="1"/>
</dbReference>
<dbReference type="InterPro" id="IPR020846">
    <property type="entry name" value="MFS_dom"/>
</dbReference>
<comment type="subcellular location">
    <subcellularLocation>
        <location evidence="1">Membrane</location>
        <topology evidence="1">Multi-pass membrane protein</topology>
    </subcellularLocation>
</comment>
<reference evidence="8 9" key="1">
    <citation type="submission" date="2022-02" db="EMBL/GenBank/DDBJ databases">
        <title>Draft genome sequence of Mezorhizobium retamae strain IRAMC:0171 isolated from Retama raetam nodules.</title>
        <authorList>
            <person name="Bengaied R."/>
            <person name="Sbissi I."/>
            <person name="Huber K."/>
            <person name="Ghodbane F."/>
            <person name="Nouioui I."/>
            <person name="Tarhouni M."/>
            <person name="Gtari M."/>
        </authorList>
    </citation>
    <scope>NUCLEOTIDE SEQUENCE [LARGE SCALE GENOMIC DNA]</scope>
    <source>
        <strain evidence="8 9">IRAMC:0171</strain>
    </source>
</reference>
<feature type="transmembrane region" description="Helical" evidence="6">
    <location>
        <begin position="416"/>
        <end position="435"/>
    </location>
</feature>
<evidence type="ECO:0000313" key="9">
    <source>
        <dbReference type="Proteomes" id="UP001201701"/>
    </source>
</evidence>
<comment type="caution">
    <text evidence="8">The sequence shown here is derived from an EMBL/GenBank/DDBJ whole genome shotgun (WGS) entry which is preliminary data.</text>
</comment>
<evidence type="ECO:0000256" key="3">
    <source>
        <dbReference type="ARBA" id="ARBA00022692"/>
    </source>
</evidence>
<dbReference type="Proteomes" id="UP001201701">
    <property type="component" value="Unassembled WGS sequence"/>
</dbReference>
<evidence type="ECO:0000256" key="4">
    <source>
        <dbReference type="ARBA" id="ARBA00022989"/>
    </source>
</evidence>
<feature type="transmembrane region" description="Helical" evidence="6">
    <location>
        <begin position="326"/>
        <end position="345"/>
    </location>
</feature>
<feature type="transmembrane region" description="Helical" evidence="6">
    <location>
        <begin position="186"/>
        <end position="209"/>
    </location>
</feature>
<dbReference type="PROSITE" id="PS50850">
    <property type="entry name" value="MFS"/>
    <property type="match status" value="1"/>
</dbReference>
<protein>
    <submittedName>
        <fullName evidence="8">MFS transporter</fullName>
    </submittedName>
</protein>
<dbReference type="Pfam" id="PF07690">
    <property type="entry name" value="MFS_1"/>
    <property type="match status" value="1"/>
</dbReference>
<accession>A0ABS9QGJ5</accession>
<evidence type="ECO:0000256" key="1">
    <source>
        <dbReference type="ARBA" id="ARBA00004141"/>
    </source>
</evidence>
<name>A0ABS9QGJ5_9HYPH</name>
<feature type="transmembrane region" description="Helical" evidence="6">
    <location>
        <begin position="379"/>
        <end position="404"/>
    </location>
</feature>
<organism evidence="8 9">
    <name type="scientific">Mesorhizobium retamae</name>
    <dbReference type="NCBI Taxonomy" id="2912854"/>
    <lineage>
        <taxon>Bacteria</taxon>
        <taxon>Pseudomonadati</taxon>
        <taxon>Pseudomonadota</taxon>
        <taxon>Alphaproteobacteria</taxon>
        <taxon>Hyphomicrobiales</taxon>
        <taxon>Phyllobacteriaceae</taxon>
        <taxon>Mesorhizobium</taxon>
    </lineage>
</organism>
<dbReference type="InterPro" id="IPR036259">
    <property type="entry name" value="MFS_trans_sf"/>
</dbReference>
<feature type="transmembrane region" description="Helical" evidence="6">
    <location>
        <begin position="61"/>
        <end position="81"/>
    </location>
</feature>
<proteinExistence type="predicted"/>
<feature type="transmembrane region" description="Helical" evidence="6">
    <location>
        <begin position="93"/>
        <end position="112"/>
    </location>
</feature>
<feature type="transmembrane region" description="Helical" evidence="6">
    <location>
        <begin position="255"/>
        <end position="276"/>
    </location>
</feature>
<feature type="transmembrane region" description="Helical" evidence="6">
    <location>
        <begin position="351"/>
        <end position="372"/>
    </location>
</feature>
<evidence type="ECO:0000313" key="8">
    <source>
        <dbReference type="EMBL" id="MCG7506546.1"/>
    </source>
</evidence>
<gene>
    <name evidence="8" type="ORF">L4923_16080</name>
</gene>
<keyword evidence="4 6" id="KW-1133">Transmembrane helix</keyword>
<dbReference type="EMBL" id="JAKREW010000015">
    <property type="protein sequence ID" value="MCG7506546.1"/>
    <property type="molecule type" value="Genomic_DNA"/>
</dbReference>
<feature type="domain" description="Major facilitator superfamily (MFS) profile" evidence="7">
    <location>
        <begin position="26"/>
        <end position="440"/>
    </location>
</feature>
<dbReference type="Gene3D" id="1.20.1250.20">
    <property type="entry name" value="MFS general substrate transporter like domains"/>
    <property type="match status" value="2"/>
</dbReference>
<evidence type="ECO:0000256" key="5">
    <source>
        <dbReference type="ARBA" id="ARBA00023136"/>
    </source>
</evidence>
<dbReference type="RefSeq" id="WP_239366826.1">
    <property type="nucleotide sequence ID" value="NZ_JAKREW010000015.1"/>
</dbReference>
<evidence type="ECO:0000256" key="2">
    <source>
        <dbReference type="ARBA" id="ARBA00022448"/>
    </source>
</evidence>
<feature type="transmembrane region" description="Helical" evidence="6">
    <location>
        <begin position="151"/>
        <end position="174"/>
    </location>
</feature>
<evidence type="ECO:0000259" key="7">
    <source>
        <dbReference type="PROSITE" id="PS50850"/>
    </source>
</evidence>
<dbReference type="CDD" id="cd17319">
    <property type="entry name" value="MFS_ExuT_GudP_like"/>
    <property type="match status" value="1"/>
</dbReference>
<keyword evidence="2" id="KW-0813">Transport</keyword>
<keyword evidence="9" id="KW-1185">Reference proteome</keyword>